<dbReference type="Pfam" id="PF13332">
    <property type="entry name" value="Fil_haemagg_2"/>
    <property type="match status" value="4"/>
</dbReference>
<organism evidence="3 4">
    <name type="scientific">Paraburkholderia antibiotica</name>
    <dbReference type="NCBI Taxonomy" id="2728839"/>
    <lineage>
        <taxon>Bacteria</taxon>
        <taxon>Pseudomonadati</taxon>
        <taxon>Pseudomonadota</taxon>
        <taxon>Betaproteobacteria</taxon>
        <taxon>Burkholderiales</taxon>
        <taxon>Burkholderiaceae</taxon>
        <taxon>Paraburkholderia</taxon>
    </lineage>
</organism>
<feature type="domain" description="Filamentous haemagglutinin FhaB/tRNA nuclease CdiA-like TPS" evidence="2">
    <location>
        <begin position="85"/>
        <end position="206"/>
    </location>
</feature>
<keyword evidence="4" id="KW-1185">Reference proteome</keyword>
<dbReference type="GO" id="GO:0003723">
    <property type="term" value="F:RNA binding"/>
    <property type="evidence" value="ECO:0007669"/>
    <property type="project" value="InterPro"/>
</dbReference>
<dbReference type="Pfam" id="PF05860">
    <property type="entry name" value="TPS"/>
    <property type="match status" value="1"/>
</dbReference>
<feature type="compositionally biased region" description="Polar residues" evidence="1">
    <location>
        <begin position="1890"/>
        <end position="1899"/>
    </location>
</feature>
<dbReference type="GO" id="GO:0016788">
    <property type="term" value="F:hydrolase activity, acting on ester bonds"/>
    <property type="evidence" value="ECO:0007669"/>
    <property type="project" value="InterPro"/>
</dbReference>
<dbReference type="EMBL" id="JABBFZ010000002">
    <property type="protein sequence ID" value="NML30424.1"/>
    <property type="molecule type" value="Genomic_DNA"/>
</dbReference>
<gene>
    <name evidence="3" type="ORF">HHL14_06225</name>
</gene>
<dbReference type="SUPFAM" id="SSF63840">
    <property type="entry name" value="Ribonuclease domain of colicin E3"/>
    <property type="match status" value="1"/>
</dbReference>
<comment type="caution">
    <text evidence="3">The sequence shown here is derived from an EMBL/GenBank/DDBJ whole genome shotgun (WGS) entry which is preliminary data.</text>
</comment>
<dbReference type="InterPro" id="IPR024973">
    <property type="entry name" value="ESPR"/>
</dbReference>
<dbReference type="InterPro" id="IPR008638">
    <property type="entry name" value="FhaB/CdiA-like_TPS"/>
</dbReference>
<dbReference type="InterPro" id="IPR010069">
    <property type="entry name" value="CdiA_FHA1_rpt"/>
</dbReference>
<dbReference type="InterPro" id="IPR036725">
    <property type="entry name" value="ColE3_ribonuclease_sf"/>
</dbReference>
<dbReference type="InterPro" id="IPR025157">
    <property type="entry name" value="Hemagglutinin_rpt"/>
</dbReference>
<dbReference type="SUPFAM" id="SSF51126">
    <property type="entry name" value="Pectin lyase-like"/>
    <property type="match status" value="1"/>
</dbReference>
<dbReference type="Gene3D" id="2.160.20.10">
    <property type="entry name" value="Single-stranded right-handed beta-helix, Pectin lyase-like"/>
    <property type="match status" value="1"/>
</dbReference>
<dbReference type="Gene3D" id="3.10.380.10">
    <property type="entry name" value="Colicin E3-like ribonuclease domain"/>
    <property type="match status" value="1"/>
</dbReference>
<reference evidence="3 4" key="1">
    <citation type="submission" date="2020-04" db="EMBL/GenBank/DDBJ databases">
        <title>Paraburkholderia sp. G-4-1-8 isolated from soil.</title>
        <authorList>
            <person name="Dahal R.H."/>
        </authorList>
    </citation>
    <scope>NUCLEOTIDE SEQUENCE [LARGE SCALE GENOMIC DNA]</scope>
    <source>
        <strain evidence="3 4">G-4-1-8</strain>
    </source>
</reference>
<evidence type="ECO:0000313" key="4">
    <source>
        <dbReference type="Proteomes" id="UP000583127"/>
    </source>
</evidence>
<sequence length="2714" mass="267226">MNTNTFRLVFSRFRGMLVAVAETATGYGKSNRGETRATTAVRRITLFAMRHAAFAALALAGFAPALSDAQIVPSGAHAPGVLNTANGLPQVNINKPSGAGVSLNTYSQFDVQKNGAILNNSPVITGTQQAGQINGNPNFGANDAAKIIVNQVNSNNPSLLRGYVEVAGQKANVVISNASGIVVDGGGFINTTRGILTTGNPLIDGNGNLTGFNVTGGTITVQGDGFNASDIDQVDLIARAVQANAAIYANTLNVVTGANNVDYASLNATPIAGTGAAPGVSIDVSQLGGMYANWIVLVGTENGVGVANAGKLAAQAGDLTLTASGQLVNTGKLTASGNLGITAGSIANSGTIAAQQDTTINAGSVASTGLLGAGVNSDGTLGTAGNLSVTSAGLLSATGQTIAAGSVTLYGVSLDLTGAQLSAVSALALTATGGDLALAGAQATAGSTFTANAAGTLDTSSAKLGSGGAMQLSAASINSASGQVVSGSTLNVQSAGALDNRQGILQAAGQGTVAAGSVDDTGGQILSLNSDGLTLSASGALTNGAGGVIGGNGDVSLTAGTVTNAGEVSALGNVALDAQTIRNDGGTAIAGGTLTARANGALSNVQGQLSGADVTVSGTSIDNTSGQIVGTQVAVSGMGTLTNRNGAIVVDGADGALAVTVSGIDNTAGTIANTGTGATTATATTVTNTGGVLGGNGDVTVNAQTLTNDSGAQLVAAGAANLNVTNQLDNAGGLLYGGTALNLNQPGAALDNTGGAIEGGQDVSLAVASMTNTGGTVSANRDISVSGALLGGGAMIAGRNLTLALEGDFATDAASVLHADNNLTLATGGTLTNTATLEAGNALTLNAANVVNAAGADINAAATTLNASGAITNAGTIEGDAVTTNSASLTNTGAVIGNNVIVNATDVTNDGAQAVIAGATFVGIYAVNSLTNADAALIYSGGNMELARDSMRDSSGLLANQTGTITNSGSTIEAAGDIDVAAHTLTNERTGVVTEAGTPVTTTGPTLTFWSAGIPVDQLGTYRSLLYEQWNIIAGAIGSAAVQQLAKPITVTLPADQVTNIDTSAQTFSLTTPLTDVYRSYAFAAETETRVITNNATQYYQSLTQNADGTVTIAFYPDYDPAVNIAPDQVRVNTTLGSDGHDYVELSRTATTTTTTDQLINAGTAATIQAQGSIRVNADGGTIDNQSSTMAAGGDLVRRATGGAVNDTGTLLQQTGTETDVSTFYWHQKTGDSTDTQTVNDDAVPLPATTVASLPAIATAGQAVQTNAADINIGTVDRVGQTVTGAGPAVSDATGTLTGSRPQTLGNVGDGIPGLTLPANALYSYNTAPGASYLVETDSRFTSYTKFISSDYMLAQLGLNPQQVEKRVGDGMYEEQLVMNQITQLTGRTFLGGYTSNLDEYTALMSNGVQSAQAFNLTVGIGLTDAQMAALTTDIVWLVNQTVTLPDGTTQTVLVPKLYLAQSNTVDLQDSGALVAGHSVSLNSTGDVTNSGHVAGDVATTVIGNNVVNRGVIGSGGTTTVAAVQDVTNLGGRIGGVDTVVSAGRDIVNESSTAQASVSTTNGGFYSNASGMAVQSVGTISASGSATLAAGRDVTINGASVQSGGDTTIAAGRDINVGTTTLTATQDAGTTDGLNGGHTTATHNVGSTITTGGNLVTASGGNTTLTDAQVQAGGDATLVAGGNLTVTAAKDTVSYNGQSMGGSIAHHKDSTYDETAQGSNINAGGNATLAAGQSGTGNLSVLGSSVTTGGVNGATGGGVTLQSAGDITVGAVTETHDADHWSQTNHSNVLSSEKVTDTSTSHQVASVGSLVSGDSVAASAAHDLNINGSTVAATNDLTLSAGHDLNITTTQDTSQGSTTHEVQASGFGAMSGGGASINYGTREEKDNTHDSSVTHNGSLVGSTNGSVTMSAGNDLHITGSDVIAAQDVTGTGTNVIIDAATNTSHHDDSQEMKQSGFTLGLAGSIGDAINGAVQQGQAIANGSGDARATALHSIAAAGDAAIAVAGLTGGALAGKNPTIGVQLSFGTSSSKNTFSEDQTSHTGSTVQAGGTTTFAATGDGTAGSGNLTIAGSNVSANDVILAAKNQVNIVNTTDTDTTASTNRSSSASVGISYTNQGFGVSASMANAHGDANSDAAIQNNSHVTGANSVTIVSGGDTNIIGSDVAGGTVNANVGGNLNVQSVQDTTVSTAHQSSVSGGFSISQGGGSASFSAQNGHADSNYAQVKEQAGILAGDGGFNINVKGNTDLKGAVIASTAEAEKNSLTTGTLTFSNIENESHYSAASNGISAGGGIGVTGKAIGEGSVSGSGAPIPMISQDENGDESATTRSAISTGAINITNQAAQTQDVATLSRDTTDTNGTVSATPDVSTILSQQADVMQAAQAAGQVVAQGIGAYADMKRDEAKAAGDTATANAWDEGGTNRTALHIAGGALMGGLGGGGFGSAAAGAAGAGIAAWTAGDLNRLANGTRDALGGGDAAQMAGNVLSNVIAGAGGFLIGGTAGAFTASNADLYNRSTGNGDGQGSTANSAVDTVSNSVAGVWNGLVSIGEMIANTPNGGPFASPGDPGYISADGLRLPYTAGDQVGPGVEFFAAALATKGAGKGATAEAKALSEAEAFERSLVNLPPGERVAQVKQTAQTVATDNGWTKDSQLSRINGRDVYRADDGTLYAVDSQHGRFEQVNGRTGAHMGEVSMLDLQPTKPADTSGQHDLKLK</sequence>
<name>A0A7X9X379_9BURK</name>
<dbReference type="SMART" id="SM00912">
    <property type="entry name" value="Haemagg_act"/>
    <property type="match status" value="1"/>
</dbReference>
<proteinExistence type="predicted"/>
<dbReference type="NCBIfam" id="TIGR01901">
    <property type="entry name" value="adhes_NPXG"/>
    <property type="match status" value="1"/>
</dbReference>
<evidence type="ECO:0000313" key="3">
    <source>
        <dbReference type="EMBL" id="NML30424.1"/>
    </source>
</evidence>
<dbReference type="GO" id="GO:0043022">
    <property type="term" value="F:ribosome binding"/>
    <property type="evidence" value="ECO:0007669"/>
    <property type="project" value="InterPro"/>
</dbReference>
<dbReference type="InterPro" id="IPR012334">
    <property type="entry name" value="Pectin_lyas_fold"/>
</dbReference>
<dbReference type="Pfam" id="PF13018">
    <property type="entry name" value="ESPR"/>
    <property type="match status" value="1"/>
</dbReference>
<accession>A0A7X9X379</accession>
<protein>
    <submittedName>
        <fullName evidence="3">Filamentous hemagglutinin N-terminal domain-containing protein</fullName>
    </submittedName>
</protein>
<dbReference type="RefSeq" id="WP_169496685.1">
    <property type="nucleotide sequence ID" value="NZ_JABBFZ010000002.1"/>
</dbReference>
<dbReference type="InterPro" id="IPR011050">
    <property type="entry name" value="Pectin_lyase_fold/virulence"/>
</dbReference>
<dbReference type="NCBIfam" id="TIGR01731">
    <property type="entry name" value="fil_hemag_20aa"/>
    <property type="match status" value="15"/>
</dbReference>
<evidence type="ECO:0000256" key="1">
    <source>
        <dbReference type="SAM" id="MobiDB-lite"/>
    </source>
</evidence>
<feature type="region of interest" description="Disordered" evidence="1">
    <location>
        <begin position="1848"/>
        <end position="1899"/>
    </location>
</feature>
<evidence type="ECO:0000259" key="2">
    <source>
        <dbReference type="SMART" id="SM00912"/>
    </source>
</evidence>
<feature type="compositionally biased region" description="Low complexity" evidence="1">
    <location>
        <begin position="1848"/>
        <end position="1868"/>
    </location>
</feature>
<dbReference type="Proteomes" id="UP000583127">
    <property type="component" value="Unassembled WGS sequence"/>
</dbReference>